<keyword evidence="2" id="KW-1185">Reference proteome</keyword>
<reference evidence="1" key="1">
    <citation type="submission" date="2021-06" db="EMBL/GenBank/DDBJ databases">
        <authorList>
            <person name="Kallberg Y."/>
            <person name="Tangrot J."/>
            <person name="Rosling A."/>
        </authorList>
    </citation>
    <scope>NUCLEOTIDE SEQUENCE</scope>
    <source>
        <strain evidence="1">IN212</strain>
    </source>
</reference>
<evidence type="ECO:0000313" key="1">
    <source>
        <dbReference type="EMBL" id="CAG8474612.1"/>
    </source>
</evidence>
<dbReference type="AlphaFoldDB" id="A0A9N8Z7L8"/>
<dbReference type="EMBL" id="CAJVPZ010000724">
    <property type="protein sequence ID" value="CAG8474612.1"/>
    <property type="molecule type" value="Genomic_DNA"/>
</dbReference>
<dbReference type="Proteomes" id="UP000789396">
    <property type="component" value="Unassembled WGS sequence"/>
</dbReference>
<proteinExistence type="predicted"/>
<gene>
    <name evidence="1" type="ORF">RFULGI_LOCUS1268</name>
</gene>
<protein>
    <submittedName>
        <fullName evidence="1">14293_t:CDS:1</fullName>
    </submittedName>
</protein>
<sequence>MLKVQLKQIHSKMKFNETKYGNELLLEAAFAVCTLERHKY</sequence>
<evidence type="ECO:0000313" key="2">
    <source>
        <dbReference type="Proteomes" id="UP000789396"/>
    </source>
</evidence>
<accession>A0A9N8Z7L8</accession>
<comment type="caution">
    <text evidence="1">The sequence shown here is derived from an EMBL/GenBank/DDBJ whole genome shotgun (WGS) entry which is preliminary data.</text>
</comment>
<name>A0A9N8Z7L8_9GLOM</name>
<organism evidence="1 2">
    <name type="scientific">Racocetra fulgida</name>
    <dbReference type="NCBI Taxonomy" id="60492"/>
    <lineage>
        <taxon>Eukaryota</taxon>
        <taxon>Fungi</taxon>
        <taxon>Fungi incertae sedis</taxon>
        <taxon>Mucoromycota</taxon>
        <taxon>Glomeromycotina</taxon>
        <taxon>Glomeromycetes</taxon>
        <taxon>Diversisporales</taxon>
        <taxon>Gigasporaceae</taxon>
        <taxon>Racocetra</taxon>
    </lineage>
</organism>